<feature type="signal peptide" evidence="2">
    <location>
        <begin position="1"/>
        <end position="22"/>
    </location>
</feature>
<gene>
    <name evidence="3" type="ORF">D9611_006646</name>
</gene>
<organism evidence="3 4">
    <name type="scientific">Ephemerocybe angulata</name>
    <dbReference type="NCBI Taxonomy" id="980116"/>
    <lineage>
        <taxon>Eukaryota</taxon>
        <taxon>Fungi</taxon>
        <taxon>Dikarya</taxon>
        <taxon>Basidiomycota</taxon>
        <taxon>Agaricomycotina</taxon>
        <taxon>Agaricomycetes</taxon>
        <taxon>Agaricomycetidae</taxon>
        <taxon>Agaricales</taxon>
        <taxon>Agaricineae</taxon>
        <taxon>Psathyrellaceae</taxon>
        <taxon>Ephemerocybe</taxon>
    </lineage>
</organism>
<feature type="chain" id="PRO_5034567383" evidence="2">
    <location>
        <begin position="23"/>
        <end position="160"/>
    </location>
</feature>
<accession>A0A8H5C7B1</accession>
<dbReference type="EMBL" id="JAACJK010000058">
    <property type="protein sequence ID" value="KAF5336471.1"/>
    <property type="molecule type" value="Genomic_DNA"/>
</dbReference>
<feature type="region of interest" description="Disordered" evidence="1">
    <location>
        <begin position="69"/>
        <end position="160"/>
    </location>
</feature>
<keyword evidence="2" id="KW-0732">Signal</keyword>
<evidence type="ECO:0000313" key="3">
    <source>
        <dbReference type="EMBL" id="KAF5336471.1"/>
    </source>
</evidence>
<keyword evidence="4" id="KW-1185">Reference proteome</keyword>
<comment type="caution">
    <text evidence="3">The sequence shown here is derived from an EMBL/GenBank/DDBJ whole genome shotgun (WGS) entry which is preliminary data.</text>
</comment>
<evidence type="ECO:0000256" key="2">
    <source>
        <dbReference type="SAM" id="SignalP"/>
    </source>
</evidence>
<sequence length="160" mass="17037">MKSVINTLTAVLVLALSGLVAASPIPYGSGAIEARSDQTELFTRAGKNAAGKLEKFAKEVYQYAPDLKDKWDEAQPGPKRAGGGKANKAVNDIQAKQKKAEAERKANAKKLDTPTHAVQKAVQDAHAKSQADREKVERLKSGKPGPVTNAINQAKAGRHT</sequence>
<evidence type="ECO:0000313" key="4">
    <source>
        <dbReference type="Proteomes" id="UP000541558"/>
    </source>
</evidence>
<dbReference type="Proteomes" id="UP000541558">
    <property type="component" value="Unassembled WGS sequence"/>
</dbReference>
<dbReference type="AlphaFoldDB" id="A0A8H5C7B1"/>
<dbReference type="OrthoDB" id="10425994at2759"/>
<name>A0A8H5C7B1_9AGAR</name>
<evidence type="ECO:0000256" key="1">
    <source>
        <dbReference type="SAM" id="MobiDB-lite"/>
    </source>
</evidence>
<feature type="compositionally biased region" description="Basic and acidic residues" evidence="1">
    <location>
        <begin position="98"/>
        <end position="113"/>
    </location>
</feature>
<reference evidence="3 4" key="1">
    <citation type="journal article" date="2020" name="ISME J.">
        <title>Uncovering the hidden diversity of litter-decomposition mechanisms in mushroom-forming fungi.</title>
        <authorList>
            <person name="Floudas D."/>
            <person name="Bentzer J."/>
            <person name="Ahren D."/>
            <person name="Johansson T."/>
            <person name="Persson P."/>
            <person name="Tunlid A."/>
        </authorList>
    </citation>
    <scope>NUCLEOTIDE SEQUENCE [LARGE SCALE GENOMIC DNA]</scope>
    <source>
        <strain evidence="3 4">CBS 175.51</strain>
    </source>
</reference>
<proteinExistence type="predicted"/>
<feature type="compositionally biased region" description="Basic and acidic residues" evidence="1">
    <location>
        <begin position="123"/>
        <end position="140"/>
    </location>
</feature>
<protein>
    <submittedName>
        <fullName evidence="3">Uncharacterized protein</fullName>
    </submittedName>
</protein>